<sequence>MLELDALRGIAAVSVMIFHYSINENAGKLGWEFRYGVTGVDLFFMISGFVITLSIQKIKKWQDFAVFRFARLYPTFWACVLITTLAILFYEPASLSVSQFLANLTMFPVYFGIENIDQVYWTLLVEMVFYLWILAVWLAGGMRHIVTIGFLFLVGVVFFHALGHHYPTVYHFLTLKVQFLNHFPLFYTGILFYQLKFRSFSWRYLALICVGMVAAFYLHDKGGRSMYHTSVIEHDLLIAFYHLLFLMFVFGKLSFLVNPTLLFLGKISYSLYLLHQYVGLHLIATFNETLGLNIYVAEFLTVGIIVLLSYLVTVFVEDPAISRIKNWYRAREHRQVEEPDAARTALP</sequence>
<evidence type="ECO:0000313" key="4">
    <source>
        <dbReference type="Proteomes" id="UP000598271"/>
    </source>
</evidence>
<feature type="transmembrane region" description="Helical" evidence="1">
    <location>
        <begin position="169"/>
        <end position="193"/>
    </location>
</feature>
<evidence type="ECO:0000259" key="2">
    <source>
        <dbReference type="Pfam" id="PF01757"/>
    </source>
</evidence>
<dbReference type="PANTHER" id="PTHR23028">
    <property type="entry name" value="ACETYLTRANSFERASE"/>
    <property type="match status" value="1"/>
</dbReference>
<dbReference type="Proteomes" id="UP000598271">
    <property type="component" value="Unassembled WGS sequence"/>
</dbReference>
<dbReference type="GO" id="GO:0016747">
    <property type="term" value="F:acyltransferase activity, transferring groups other than amino-acyl groups"/>
    <property type="evidence" value="ECO:0007669"/>
    <property type="project" value="InterPro"/>
</dbReference>
<feature type="transmembrane region" description="Helical" evidence="1">
    <location>
        <begin position="35"/>
        <end position="58"/>
    </location>
</feature>
<reference evidence="3 4" key="1">
    <citation type="journal article" date="2014" name="Int. J. Syst. Evol. Microbiol.">
        <title>Complete genome sequence of Corynebacterium casei LMG S-19264T (=DSM 44701T), isolated from a smear-ripened cheese.</title>
        <authorList>
            <consortium name="US DOE Joint Genome Institute (JGI-PGF)"/>
            <person name="Walter F."/>
            <person name="Albersmeier A."/>
            <person name="Kalinowski J."/>
            <person name="Ruckert C."/>
        </authorList>
    </citation>
    <scope>NUCLEOTIDE SEQUENCE [LARGE SCALE GENOMIC DNA]</scope>
    <source>
        <strain evidence="3 4">KCTC 12866</strain>
    </source>
</reference>
<gene>
    <name evidence="3" type="ORF">GCM10007390_13240</name>
</gene>
<feature type="transmembrane region" description="Helical" evidence="1">
    <location>
        <begin position="119"/>
        <end position="138"/>
    </location>
</feature>
<dbReference type="InterPro" id="IPR050879">
    <property type="entry name" value="Acyltransferase_3"/>
</dbReference>
<dbReference type="Pfam" id="PF01757">
    <property type="entry name" value="Acyl_transf_3"/>
    <property type="match status" value="1"/>
</dbReference>
<keyword evidence="3" id="KW-0012">Acyltransferase</keyword>
<feature type="transmembrane region" description="Helical" evidence="1">
    <location>
        <begin position="292"/>
        <end position="316"/>
    </location>
</feature>
<feature type="transmembrane region" description="Helical" evidence="1">
    <location>
        <begin position="269"/>
        <end position="286"/>
    </location>
</feature>
<evidence type="ECO:0000256" key="1">
    <source>
        <dbReference type="SAM" id="Phobius"/>
    </source>
</evidence>
<feature type="transmembrane region" description="Helical" evidence="1">
    <location>
        <begin position="238"/>
        <end position="257"/>
    </location>
</feature>
<dbReference type="EMBL" id="BMXF01000001">
    <property type="protein sequence ID" value="GHB60862.1"/>
    <property type="molecule type" value="Genomic_DNA"/>
</dbReference>
<organism evidence="3 4">
    <name type="scientific">Persicitalea jodogahamensis</name>
    <dbReference type="NCBI Taxonomy" id="402147"/>
    <lineage>
        <taxon>Bacteria</taxon>
        <taxon>Pseudomonadati</taxon>
        <taxon>Bacteroidota</taxon>
        <taxon>Cytophagia</taxon>
        <taxon>Cytophagales</taxon>
        <taxon>Spirosomataceae</taxon>
        <taxon>Persicitalea</taxon>
    </lineage>
</organism>
<keyword evidence="4" id="KW-1185">Reference proteome</keyword>
<feature type="transmembrane region" description="Helical" evidence="1">
    <location>
        <begin position="200"/>
        <end position="218"/>
    </location>
</feature>
<proteinExistence type="predicted"/>
<comment type="caution">
    <text evidence="3">The sequence shown here is derived from an EMBL/GenBank/DDBJ whole genome shotgun (WGS) entry which is preliminary data.</text>
</comment>
<accession>A0A8J3G7X7</accession>
<name>A0A8J3G7X7_9BACT</name>
<keyword evidence="1" id="KW-0812">Transmembrane</keyword>
<dbReference type="PANTHER" id="PTHR23028:SF131">
    <property type="entry name" value="BLR2367 PROTEIN"/>
    <property type="match status" value="1"/>
</dbReference>
<keyword evidence="1" id="KW-1133">Transmembrane helix</keyword>
<keyword evidence="3" id="KW-0808">Transferase</keyword>
<feature type="transmembrane region" description="Helical" evidence="1">
    <location>
        <begin position="145"/>
        <end position="163"/>
    </location>
</feature>
<protein>
    <submittedName>
        <fullName evidence="3">Acyltransferase</fullName>
    </submittedName>
</protein>
<dbReference type="AlphaFoldDB" id="A0A8J3G7X7"/>
<dbReference type="GO" id="GO:0016020">
    <property type="term" value="C:membrane"/>
    <property type="evidence" value="ECO:0007669"/>
    <property type="project" value="TreeGrafter"/>
</dbReference>
<keyword evidence="1" id="KW-0472">Membrane</keyword>
<dbReference type="GO" id="GO:0000271">
    <property type="term" value="P:polysaccharide biosynthetic process"/>
    <property type="evidence" value="ECO:0007669"/>
    <property type="project" value="TreeGrafter"/>
</dbReference>
<evidence type="ECO:0000313" key="3">
    <source>
        <dbReference type="EMBL" id="GHB60862.1"/>
    </source>
</evidence>
<feature type="transmembrane region" description="Helical" evidence="1">
    <location>
        <begin position="70"/>
        <end position="90"/>
    </location>
</feature>
<feature type="domain" description="Acyltransferase 3" evidence="2">
    <location>
        <begin position="3"/>
        <end position="315"/>
    </location>
</feature>
<dbReference type="InterPro" id="IPR002656">
    <property type="entry name" value="Acyl_transf_3_dom"/>
</dbReference>